<dbReference type="AlphaFoldDB" id="A0A2G5I2V5"/>
<feature type="region of interest" description="Disordered" evidence="1">
    <location>
        <begin position="1"/>
        <end position="36"/>
    </location>
</feature>
<reference evidence="2 3" key="1">
    <citation type="submission" date="2015-10" db="EMBL/GenBank/DDBJ databases">
        <title>The cercosporin biosynthetic gene cluster was horizontally transferred to several fungal lineages and shown to be expanded in Cercospora beticola based on microsynteny with recipient genomes.</title>
        <authorList>
            <person name="De Jonge R."/>
            <person name="Ebert M.K."/>
            <person name="Suttle J.C."/>
            <person name="Jurick Ii W.M."/>
            <person name="Secor G.A."/>
            <person name="Thomma B.P."/>
            <person name="Van De Peer Y."/>
            <person name="Bolton M.D."/>
        </authorList>
    </citation>
    <scope>NUCLEOTIDE SEQUENCE [LARGE SCALE GENOMIC DNA]</scope>
    <source>
        <strain evidence="2 3">09-40</strain>
    </source>
</reference>
<gene>
    <name evidence="2" type="ORF">CB0940_03811</name>
</gene>
<sequence>MTPALLRSSRRLARAKPSTPGLTATKGMSRRTSRKVVQPVPAFDTLVPSKTQPAQVVFVGDPCDNTDVSAPHSHTHAQPSNNSGPGASCVQTCSANVERHHLHQPDLRC</sequence>
<evidence type="ECO:0000256" key="1">
    <source>
        <dbReference type="SAM" id="MobiDB-lite"/>
    </source>
</evidence>
<evidence type="ECO:0000313" key="3">
    <source>
        <dbReference type="Proteomes" id="UP000230605"/>
    </source>
</evidence>
<evidence type="ECO:0000313" key="2">
    <source>
        <dbReference type="EMBL" id="PIA99145.1"/>
    </source>
</evidence>
<feature type="compositionally biased region" description="Polar residues" evidence="1">
    <location>
        <begin position="76"/>
        <end position="89"/>
    </location>
</feature>
<organism evidence="2 3">
    <name type="scientific">Cercospora beticola</name>
    <name type="common">Sugarbeet leaf spot fungus</name>
    <dbReference type="NCBI Taxonomy" id="122368"/>
    <lineage>
        <taxon>Eukaryota</taxon>
        <taxon>Fungi</taxon>
        <taxon>Dikarya</taxon>
        <taxon>Ascomycota</taxon>
        <taxon>Pezizomycotina</taxon>
        <taxon>Dothideomycetes</taxon>
        <taxon>Dothideomycetidae</taxon>
        <taxon>Mycosphaerellales</taxon>
        <taxon>Mycosphaerellaceae</taxon>
        <taxon>Cercospora</taxon>
    </lineage>
</organism>
<comment type="caution">
    <text evidence="2">The sequence shown here is derived from an EMBL/GenBank/DDBJ whole genome shotgun (WGS) entry which is preliminary data.</text>
</comment>
<accession>A0A2G5I2V5</accession>
<dbReference type="Proteomes" id="UP000230605">
    <property type="component" value="Chromosome 3"/>
</dbReference>
<feature type="region of interest" description="Disordered" evidence="1">
    <location>
        <begin position="62"/>
        <end position="89"/>
    </location>
</feature>
<dbReference type="EMBL" id="LKMD01000101">
    <property type="protein sequence ID" value="PIA99145.1"/>
    <property type="molecule type" value="Genomic_DNA"/>
</dbReference>
<proteinExistence type="predicted"/>
<protein>
    <submittedName>
        <fullName evidence="2">Uncharacterized protein</fullName>
    </submittedName>
</protein>
<name>A0A2G5I2V5_CERBT</name>